<evidence type="ECO:0000313" key="3">
    <source>
        <dbReference type="EMBL" id="MEW6953893.1"/>
    </source>
</evidence>
<dbReference type="AlphaFoldDB" id="A0A2S0RLT9"/>
<evidence type="ECO:0000313" key="4">
    <source>
        <dbReference type="Proteomes" id="UP000275951"/>
    </source>
</evidence>
<feature type="transmembrane region" description="Helical" evidence="1">
    <location>
        <begin position="24"/>
        <end position="46"/>
    </location>
</feature>
<protein>
    <submittedName>
        <fullName evidence="2">Uncharacterized protein</fullName>
    </submittedName>
</protein>
<gene>
    <name evidence="2" type="ORF">EBQ10_03180</name>
    <name evidence="3" type="ORF">V3M73_02480</name>
</gene>
<reference evidence="2 4" key="1">
    <citation type="submission" date="2018-11" db="EMBL/GenBank/DDBJ databases">
        <title>Multidrug-resistant genes are associated with an 42-kb island TGI1 carrying a complex class 1 integron in a Trueperella pyogenes.</title>
        <authorList>
            <person name="Dong W."/>
        </authorList>
    </citation>
    <scope>NUCLEOTIDE SEQUENCE [LARGE SCALE GENOMIC DNA]</scope>
    <source>
        <strain evidence="2 4">TP4</strain>
    </source>
</reference>
<organism evidence="2 4">
    <name type="scientific">Trueperella pyogenes</name>
    <dbReference type="NCBI Taxonomy" id="1661"/>
    <lineage>
        <taxon>Bacteria</taxon>
        <taxon>Bacillati</taxon>
        <taxon>Actinomycetota</taxon>
        <taxon>Actinomycetes</taxon>
        <taxon>Actinomycetales</taxon>
        <taxon>Actinomycetaceae</taxon>
        <taxon>Trueperella</taxon>
    </lineage>
</organism>
<keyword evidence="1" id="KW-1133">Transmembrane helix</keyword>
<dbReference type="EMBL" id="JBAGNM010000001">
    <property type="protein sequence ID" value="MEW6953893.1"/>
    <property type="molecule type" value="Genomic_DNA"/>
</dbReference>
<evidence type="ECO:0000256" key="1">
    <source>
        <dbReference type="SAM" id="Phobius"/>
    </source>
</evidence>
<proteinExistence type="predicted"/>
<keyword evidence="1" id="KW-0472">Membrane</keyword>
<keyword evidence="5" id="KW-1185">Reference proteome</keyword>
<dbReference type="Proteomes" id="UP000275951">
    <property type="component" value="Chromosome"/>
</dbReference>
<keyword evidence="1" id="KW-0812">Transmembrane</keyword>
<dbReference type="EMBL" id="CP033905">
    <property type="protein sequence ID" value="AZR06393.1"/>
    <property type="molecule type" value="Genomic_DNA"/>
</dbReference>
<dbReference type="RefSeq" id="WP_024964007.1">
    <property type="nucleotide sequence ID" value="NZ_CP028833.1"/>
</dbReference>
<dbReference type="STRING" id="1661.CQ11_03920"/>
<evidence type="ECO:0000313" key="2">
    <source>
        <dbReference type="EMBL" id="AZR06393.1"/>
    </source>
</evidence>
<accession>A0A2S0RLT9</accession>
<evidence type="ECO:0000313" key="5">
    <source>
        <dbReference type="Proteomes" id="UP001555100"/>
    </source>
</evidence>
<reference evidence="3 5" key="2">
    <citation type="submission" date="2024-01" db="EMBL/GenBank/DDBJ databases">
        <title>Genomic analysis and antimicrobial resistance profiles of Trueperella pyogenes isolated from domestic and wild animals.</title>
        <authorList>
            <person name="Magossi G."/>
            <person name="Gzyl K.E."/>
            <person name="Holman D.B."/>
            <person name="Amat S."/>
        </authorList>
    </citation>
    <scope>NUCLEOTIDE SEQUENCE [LARGE SCALE GENOMIC DNA]</scope>
    <source>
        <strain evidence="3 5">1494</strain>
    </source>
</reference>
<sequence length="148" mass="15734">MTAQADRRYAGAAGRCTGAEEGNLIVLGLGVWVVVISLIVILASVIHIHGVRRDMLNTADALALELAQDLADSAYYSSSALNLIPEPPASGTITVDGREVRFRTEVANDAVVVTLVGKVQIVFVPQFLDAMDEVELTVTSTAALRQMP</sequence>
<name>A0A2S0RLT9_9ACTO</name>
<dbReference type="Proteomes" id="UP001555100">
    <property type="component" value="Unassembled WGS sequence"/>
</dbReference>